<evidence type="ECO:0000313" key="2">
    <source>
        <dbReference type="EMBL" id="KAK5616059.1"/>
    </source>
</evidence>
<dbReference type="AlphaFoldDB" id="A0AAV9S4W7"/>
<dbReference type="Proteomes" id="UP001311232">
    <property type="component" value="Unassembled WGS sequence"/>
</dbReference>
<protein>
    <submittedName>
        <fullName evidence="2">Uncharacterized protein</fullName>
    </submittedName>
</protein>
<dbReference type="EMBL" id="JAHHUM010000907">
    <property type="protein sequence ID" value="KAK5616059.1"/>
    <property type="molecule type" value="Genomic_DNA"/>
</dbReference>
<accession>A0AAV9S4W7</accession>
<proteinExistence type="predicted"/>
<organism evidence="2 3">
    <name type="scientific">Crenichthys baileyi</name>
    <name type="common">White River springfish</name>
    <dbReference type="NCBI Taxonomy" id="28760"/>
    <lineage>
        <taxon>Eukaryota</taxon>
        <taxon>Metazoa</taxon>
        <taxon>Chordata</taxon>
        <taxon>Craniata</taxon>
        <taxon>Vertebrata</taxon>
        <taxon>Euteleostomi</taxon>
        <taxon>Actinopterygii</taxon>
        <taxon>Neopterygii</taxon>
        <taxon>Teleostei</taxon>
        <taxon>Neoteleostei</taxon>
        <taxon>Acanthomorphata</taxon>
        <taxon>Ovalentaria</taxon>
        <taxon>Atherinomorphae</taxon>
        <taxon>Cyprinodontiformes</taxon>
        <taxon>Goodeidae</taxon>
        <taxon>Crenichthys</taxon>
    </lineage>
</organism>
<keyword evidence="3" id="KW-1185">Reference proteome</keyword>
<name>A0AAV9S4W7_9TELE</name>
<reference evidence="2 3" key="1">
    <citation type="submission" date="2021-06" db="EMBL/GenBank/DDBJ databases">
        <authorList>
            <person name="Palmer J.M."/>
        </authorList>
    </citation>
    <scope>NUCLEOTIDE SEQUENCE [LARGE SCALE GENOMIC DNA]</scope>
    <source>
        <strain evidence="2 3">MEX-2019</strain>
        <tissue evidence="2">Muscle</tissue>
    </source>
</reference>
<feature type="region of interest" description="Disordered" evidence="1">
    <location>
        <begin position="1"/>
        <end position="73"/>
    </location>
</feature>
<feature type="compositionally biased region" description="Basic residues" evidence="1">
    <location>
        <begin position="28"/>
        <end position="37"/>
    </location>
</feature>
<evidence type="ECO:0000313" key="3">
    <source>
        <dbReference type="Proteomes" id="UP001311232"/>
    </source>
</evidence>
<sequence>MITQLSAEVRAPESPLKRAPAGQSPSRARPRERRARTNLRSPAELRETRRRRRDPSSSENPECRALSVWLLSQ</sequence>
<gene>
    <name evidence="2" type="ORF">CRENBAI_017829</name>
</gene>
<evidence type="ECO:0000256" key="1">
    <source>
        <dbReference type="SAM" id="MobiDB-lite"/>
    </source>
</evidence>
<comment type="caution">
    <text evidence="2">The sequence shown here is derived from an EMBL/GenBank/DDBJ whole genome shotgun (WGS) entry which is preliminary data.</text>
</comment>